<sequence>MSSSISRTFTVTKPSPEKLRDLTGCDAAVLARRGTWVITSPNAAWVPEPFLDMENLQMRADGRYGYIDPYQWPQLFSHQHSWSVAIPSQSSYPPPSAMSWAWYSPRYADFVLQKDSALGNLNRATLAGLNGLLDVIHARWNSFRRSNLSGDSRLRVEGVHSTLKKIWHVLELSNLSWRDTVVQVGDYQRVFLEVYAIMDFHQLIQPCMLMCTGEAENSPADPRWLGAFTRAPLMTGQLFAAGVPVWLIRDQAEVPQDIIIQDILDVSEPSDIVIQNYLDPVGHFAWPFEVVFRGYAGGEAMHAKIREITYIAKNHGQEFNPSHNQERHQGAHRSPRQGRVGWQPYTKTKRVVPPMQRDAWEVLESVYLTAPISPVFGVFARLKALVDSKKLKMHAEGVIRWRFPDPGMLTAVQNPDTMRRYFGNWLAIRPMWIQHVIAHPSSMPPTSKIWRAFLNSSPADLTSTKATESAKERLRALDEFHAVLPASASGFTWAGDDSVAFRNEAIKLAISISPAQARAITWELCELHFQFDVLAMDQALVPAHWRDNPDAREALWCAVFPLKTIGNTWDAPLPNRESGVLRAMDEEDKFVLLNGLARLLSAWPGAPSHFSSPITPSLGTAKVQGAMSEMLAFYVKIFYLHNGRPPVCPRCLPGS</sequence>
<evidence type="ECO:0000256" key="1">
    <source>
        <dbReference type="SAM" id="MobiDB-lite"/>
    </source>
</evidence>
<feature type="region of interest" description="Disordered" evidence="1">
    <location>
        <begin position="318"/>
        <end position="341"/>
    </location>
</feature>
<keyword evidence="3" id="KW-1185">Reference proteome</keyword>
<protein>
    <submittedName>
        <fullName evidence="2">Uncharacterized protein</fullName>
    </submittedName>
</protein>
<dbReference type="OrthoDB" id="3266753at2759"/>
<comment type="caution">
    <text evidence="2">The sequence shown here is derived from an EMBL/GenBank/DDBJ whole genome shotgun (WGS) entry which is preliminary data.</text>
</comment>
<proteinExistence type="predicted"/>
<dbReference type="EMBL" id="JAGFBS010000003">
    <property type="protein sequence ID" value="KAG6380177.1"/>
    <property type="molecule type" value="Genomic_DNA"/>
</dbReference>
<gene>
    <name evidence="2" type="ORF">JVT61DRAFT_8266</name>
</gene>
<dbReference type="AlphaFoldDB" id="A0A8I2YZW2"/>
<dbReference type="Proteomes" id="UP000683000">
    <property type="component" value="Unassembled WGS sequence"/>
</dbReference>
<organism evidence="2 3">
    <name type="scientific">Boletus reticuloceps</name>
    <dbReference type="NCBI Taxonomy" id="495285"/>
    <lineage>
        <taxon>Eukaryota</taxon>
        <taxon>Fungi</taxon>
        <taxon>Dikarya</taxon>
        <taxon>Basidiomycota</taxon>
        <taxon>Agaricomycotina</taxon>
        <taxon>Agaricomycetes</taxon>
        <taxon>Agaricomycetidae</taxon>
        <taxon>Boletales</taxon>
        <taxon>Boletineae</taxon>
        <taxon>Boletaceae</taxon>
        <taxon>Boletoideae</taxon>
        <taxon>Boletus</taxon>
    </lineage>
</organism>
<accession>A0A8I2YZW2</accession>
<evidence type="ECO:0000313" key="2">
    <source>
        <dbReference type="EMBL" id="KAG6380177.1"/>
    </source>
</evidence>
<name>A0A8I2YZW2_9AGAM</name>
<evidence type="ECO:0000313" key="3">
    <source>
        <dbReference type="Proteomes" id="UP000683000"/>
    </source>
</evidence>
<reference evidence="2" key="1">
    <citation type="submission" date="2021-03" db="EMBL/GenBank/DDBJ databases">
        <title>Evolutionary innovations through gain and loss of genes in the ectomycorrhizal Boletales.</title>
        <authorList>
            <person name="Wu G."/>
            <person name="Miyauchi S."/>
            <person name="Morin E."/>
            <person name="Yang Z.-L."/>
            <person name="Xu J."/>
            <person name="Martin F.M."/>
        </authorList>
    </citation>
    <scope>NUCLEOTIDE SEQUENCE</scope>
    <source>
        <strain evidence="2">BR01</strain>
    </source>
</reference>